<accession>A0ABU3DM05</accession>
<keyword evidence="3" id="KW-1185">Reference proteome</keyword>
<evidence type="ECO:0000313" key="2">
    <source>
        <dbReference type="EMBL" id="MDT0684554.1"/>
    </source>
</evidence>
<dbReference type="RefSeq" id="WP_311694162.1">
    <property type="nucleotide sequence ID" value="NZ_JAVRHL010000006.1"/>
</dbReference>
<sequence length="97" mass="10558">MLDTSSFNPGFPPLMTGAELAEKMRYSGVTSAFRQSLKMLGITPVPGRHDIYDPLLVRHRLNVAQGMLPPAPGASGVANADKPLSKTQQRRNRNGKK</sequence>
<proteinExistence type="predicted"/>
<feature type="compositionally biased region" description="Basic residues" evidence="1">
    <location>
        <begin position="88"/>
        <end position="97"/>
    </location>
</feature>
<feature type="region of interest" description="Disordered" evidence="1">
    <location>
        <begin position="66"/>
        <end position="97"/>
    </location>
</feature>
<organism evidence="2 3">
    <name type="scientific">Tropicimonas omnivorans</name>
    <dbReference type="NCBI Taxonomy" id="3075590"/>
    <lineage>
        <taxon>Bacteria</taxon>
        <taxon>Pseudomonadati</taxon>
        <taxon>Pseudomonadota</taxon>
        <taxon>Alphaproteobacteria</taxon>
        <taxon>Rhodobacterales</taxon>
        <taxon>Roseobacteraceae</taxon>
        <taxon>Tropicimonas</taxon>
    </lineage>
</organism>
<name>A0ABU3DM05_9RHOB</name>
<evidence type="ECO:0000256" key="1">
    <source>
        <dbReference type="SAM" id="MobiDB-lite"/>
    </source>
</evidence>
<gene>
    <name evidence="2" type="ORF">RM543_17925</name>
</gene>
<comment type="caution">
    <text evidence="2">The sequence shown here is derived from an EMBL/GenBank/DDBJ whole genome shotgun (WGS) entry which is preliminary data.</text>
</comment>
<evidence type="ECO:0000313" key="3">
    <source>
        <dbReference type="Proteomes" id="UP001265259"/>
    </source>
</evidence>
<dbReference type="Proteomes" id="UP001265259">
    <property type="component" value="Unassembled WGS sequence"/>
</dbReference>
<reference evidence="2 3" key="1">
    <citation type="submission" date="2023-09" db="EMBL/GenBank/DDBJ databases">
        <authorList>
            <person name="Rey-Velasco X."/>
        </authorList>
    </citation>
    <scope>NUCLEOTIDE SEQUENCE [LARGE SCALE GENOMIC DNA]</scope>
    <source>
        <strain evidence="2 3">F158</strain>
    </source>
</reference>
<evidence type="ECO:0008006" key="4">
    <source>
        <dbReference type="Google" id="ProtNLM"/>
    </source>
</evidence>
<protein>
    <recommendedName>
        <fullName evidence="4">DUF4224 domain-containing protein</fullName>
    </recommendedName>
</protein>
<dbReference type="EMBL" id="JAVRHL010000006">
    <property type="protein sequence ID" value="MDT0684554.1"/>
    <property type="molecule type" value="Genomic_DNA"/>
</dbReference>